<sequence>MEGPSPPSSDLKRAWDKSSGGGGGAEVQLACEDEAAGPEEEAPAAPKNYLWLSILSCFCPAYPINIVAFVFSIWKSRVSEYGSKCNREMHERVYVEANSVLAE</sequence>
<evidence type="ECO:0000313" key="1">
    <source>
        <dbReference type="EMBL" id="KAH8012171.1"/>
    </source>
</evidence>
<comment type="caution">
    <text evidence="1">The sequence shown here is derived from an EMBL/GenBank/DDBJ whole genome shotgun (WGS) entry which is preliminary data.</text>
</comment>
<keyword evidence="2" id="KW-1185">Reference proteome</keyword>
<gene>
    <name evidence="1" type="ORF">K3G42_015017</name>
</gene>
<dbReference type="Proteomes" id="UP000827872">
    <property type="component" value="Linkage Group LG13"/>
</dbReference>
<accession>A0ACB8FXY0</accession>
<evidence type="ECO:0000313" key="2">
    <source>
        <dbReference type="Proteomes" id="UP000827872"/>
    </source>
</evidence>
<organism evidence="1 2">
    <name type="scientific">Sphaerodactylus townsendi</name>
    <dbReference type="NCBI Taxonomy" id="933632"/>
    <lineage>
        <taxon>Eukaryota</taxon>
        <taxon>Metazoa</taxon>
        <taxon>Chordata</taxon>
        <taxon>Craniata</taxon>
        <taxon>Vertebrata</taxon>
        <taxon>Euteleostomi</taxon>
        <taxon>Lepidosauria</taxon>
        <taxon>Squamata</taxon>
        <taxon>Bifurcata</taxon>
        <taxon>Gekkota</taxon>
        <taxon>Sphaerodactylidae</taxon>
        <taxon>Sphaerodactylus</taxon>
    </lineage>
</organism>
<dbReference type="EMBL" id="CM037626">
    <property type="protein sequence ID" value="KAH8012171.1"/>
    <property type="molecule type" value="Genomic_DNA"/>
</dbReference>
<reference evidence="1" key="1">
    <citation type="submission" date="2021-08" db="EMBL/GenBank/DDBJ databases">
        <title>The first chromosome-level gecko genome reveals the dynamic sex chromosomes of Neotropical dwarf geckos (Sphaerodactylidae: Sphaerodactylus).</title>
        <authorList>
            <person name="Pinto B.J."/>
            <person name="Keating S.E."/>
            <person name="Gamble T."/>
        </authorList>
    </citation>
    <scope>NUCLEOTIDE SEQUENCE</scope>
    <source>
        <strain evidence="1">TG3544</strain>
    </source>
</reference>
<proteinExistence type="predicted"/>
<protein>
    <submittedName>
        <fullName evidence="1">Uncharacterized protein</fullName>
    </submittedName>
</protein>
<name>A0ACB8FXY0_9SAUR</name>